<keyword evidence="3" id="KW-0804">Transcription</keyword>
<comment type="caution">
    <text evidence="5">The sequence shown here is derived from an EMBL/GenBank/DDBJ whole genome shotgun (WGS) entry which is preliminary data.</text>
</comment>
<dbReference type="SUPFAM" id="SSF46785">
    <property type="entry name" value="Winged helix' DNA-binding domain"/>
    <property type="match status" value="1"/>
</dbReference>
<evidence type="ECO:0000259" key="4">
    <source>
        <dbReference type="Pfam" id="PF00392"/>
    </source>
</evidence>
<evidence type="ECO:0000313" key="6">
    <source>
        <dbReference type="Proteomes" id="UP001428817"/>
    </source>
</evidence>
<keyword evidence="6" id="KW-1185">Reference proteome</keyword>
<keyword evidence="2" id="KW-0238">DNA-binding</keyword>
<protein>
    <recommendedName>
        <fullName evidence="4">HTH gntR-type domain-containing protein</fullName>
    </recommendedName>
</protein>
<dbReference type="Gene3D" id="1.10.10.10">
    <property type="entry name" value="Winged helix-like DNA-binding domain superfamily/Winged helix DNA-binding domain"/>
    <property type="match status" value="1"/>
</dbReference>
<dbReference type="PANTHER" id="PTHR43537:SF45">
    <property type="entry name" value="GNTR FAMILY REGULATORY PROTEIN"/>
    <property type="match status" value="1"/>
</dbReference>
<gene>
    <name evidence="5" type="ORF">GCM10023321_63980</name>
</gene>
<dbReference type="Pfam" id="PF00392">
    <property type="entry name" value="GntR"/>
    <property type="match status" value="1"/>
</dbReference>
<evidence type="ECO:0000313" key="5">
    <source>
        <dbReference type="EMBL" id="GAA5169026.1"/>
    </source>
</evidence>
<dbReference type="Proteomes" id="UP001428817">
    <property type="component" value="Unassembled WGS sequence"/>
</dbReference>
<reference evidence="6" key="1">
    <citation type="journal article" date="2019" name="Int. J. Syst. Evol. Microbiol.">
        <title>The Global Catalogue of Microorganisms (GCM) 10K type strain sequencing project: providing services to taxonomists for standard genome sequencing and annotation.</title>
        <authorList>
            <consortium name="The Broad Institute Genomics Platform"/>
            <consortium name="The Broad Institute Genome Sequencing Center for Infectious Disease"/>
            <person name="Wu L."/>
            <person name="Ma J."/>
        </authorList>
    </citation>
    <scope>NUCLEOTIDE SEQUENCE [LARGE SCALE GENOMIC DNA]</scope>
    <source>
        <strain evidence="6">JCM 18303</strain>
    </source>
</reference>
<name>A0ABP9QXZ5_9PSEU</name>
<organism evidence="5 6">
    <name type="scientific">Pseudonocardia eucalypti</name>
    <dbReference type="NCBI Taxonomy" id="648755"/>
    <lineage>
        <taxon>Bacteria</taxon>
        <taxon>Bacillati</taxon>
        <taxon>Actinomycetota</taxon>
        <taxon>Actinomycetes</taxon>
        <taxon>Pseudonocardiales</taxon>
        <taxon>Pseudonocardiaceae</taxon>
        <taxon>Pseudonocardia</taxon>
    </lineage>
</organism>
<evidence type="ECO:0000256" key="1">
    <source>
        <dbReference type="ARBA" id="ARBA00023015"/>
    </source>
</evidence>
<evidence type="ECO:0000256" key="3">
    <source>
        <dbReference type="ARBA" id="ARBA00023163"/>
    </source>
</evidence>
<sequence>MGALPGANWPRGTRLSEDQACQLLGVSRSTLREAFRLLIQQRLLVHELSRGAFVRRLSPRDIAELFDTQRLIETATLRQVEYLDLDGLAELDDDVADGWAGVEAGRWDQIADANARFHDAVAFGFPQRGHHLVSRAWLLRLRRGALPRRGYCARGPRQVRPLRIGGHRWDISSDSNGTGIGSVVEVIPTLVGQCR</sequence>
<dbReference type="PANTHER" id="PTHR43537">
    <property type="entry name" value="TRANSCRIPTIONAL REGULATOR, GNTR FAMILY"/>
    <property type="match status" value="1"/>
</dbReference>
<keyword evidence="1" id="KW-0805">Transcription regulation</keyword>
<dbReference type="Gene3D" id="1.20.120.530">
    <property type="entry name" value="GntR ligand-binding domain-like"/>
    <property type="match status" value="1"/>
</dbReference>
<accession>A0ABP9QXZ5</accession>
<dbReference type="InterPro" id="IPR008920">
    <property type="entry name" value="TF_FadR/GntR_C"/>
</dbReference>
<feature type="domain" description="HTH gntR-type" evidence="4">
    <location>
        <begin position="9"/>
        <end position="54"/>
    </location>
</feature>
<dbReference type="InterPro" id="IPR000524">
    <property type="entry name" value="Tscrpt_reg_HTH_GntR"/>
</dbReference>
<dbReference type="RefSeq" id="WP_185062968.1">
    <property type="nucleotide sequence ID" value="NZ_BAABJP010000042.1"/>
</dbReference>
<dbReference type="InterPro" id="IPR036388">
    <property type="entry name" value="WH-like_DNA-bd_sf"/>
</dbReference>
<dbReference type="InterPro" id="IPR036390">
    <property type="entry name" value="WH_DNA-bd_sf"/>
</dbReference>
<dbReference type="SUPFAM" id="SSF48008">
    <property type="entry name" value="GntR ligand-binding domain-like"/>
    <property type="match status" value="1"/>
</dbReference>
<dbReference type="EMBL" id="BAABJP010000042">
    <property type="protein sequence ID" value="GAA5169026.1"/>
    <property type="molecule type" value="Genomic_DNA"/>
</dbReference>
<evidence type="ECO:0000256" key="2">
    <source>
        <dbReference type="ARBA" id="ARBA00023125"/>
    </source>
</evidence>
<proteinExistence type="predicted"/>